<accession>A0A2T2NW38</accession>
<dbReference type="Proteomes" id="UP000240883">
    <property type="component" value="Unassembled WGS sequence"/>
</dbReference>
<dbReference type="Pfam" id="PF12973">
    <property type="entry name" value="Cupin_7"/>
    <property type="match status" value="1"/>
</dbReference>
<organism evidence="2 3">
    <name type="scientific">Corynespora cassiicola Philippines</name>
    <dbReference type="NCBI Taxonomy" id="1448308"/>
    <lineage>
        <taxon>Eukaryota</taxon>
        <taxon>Fungi</taxon>
        <taxon>Dikarya</taxon>
        <taxon>Ascomycota</taxon>
        <taxon>Pezizomycotina</taxon>
        <taxon>Dothideomycetes</taxon>
        <taxon>Pleosporomycetidae</taxon>
        <taxon>Pleosporales</taxon>
        <taxon>Corynesporascaceae</taxon>
        <taxon>Corynespora</taxon>
    </lineage>
</organism>
<sequence>MDSVISSNESVCATARSSNLPWLPLAPKVWVMLVKTHPRSGAFTVIVRAEEGSVLPRHRHVESSELFIIRGAGLHPQAGHYTQGDFVTEPAGSFHDPIVFNVETELLMRSNGASIFLDDEGNVTSIMDLQMLQQFGETKA</sequence>
<dbReference type="Gene3D" id="2.60.120.10">
    <property type="entry name" value="Jelly Rolls"/>
    <property type="match status" value="1"/>
</dbReference>
<feature type="domain" description="ChrR-like cupin" evidence="1">
    <location>
        <begin position="14"/>
        <end position="113"/>
    </location>
</feature>
<dbReference type="InterPro" id="IPR014710">
    <property type="entry name" value="RmlC-like_jellyroll"/>
</dbReference>
<dbReference type="OrthoDB" id="4408686at2759"/>
<evidence type="ECO:0000259" key="1">
    <source>
        <dbReference type="Pfam" id="PF12973"/>
    </source>
</evidence>
<reference evidence="2 3" key="1">
    <citation type="journal article" date="2018" name="Front. Microbiol.">
        <title>Genome-Wide Analysis of Corynespora cassiicola Leaf Fall Disease Putative Effectors.</title>
        <authorList>
            <person name="Lopez D."/>
            <person name="Ribeiro S."/>
            <person name="Label P."/>
            <person name="Fumanal B."/>
            <person name="Venisse J.S."/>
            <person name="Kohler A."/>
            <person name="de Oliveira R.R."/>
            <person name="Labutti K."/>
            <person name="Lipzen A."/>
            <person name="Lail K."/>
            <person name="Bauer D."/>
            <person name="Ohm R.A."/>
            <person name="Barry K.W."/>
            <person name="Spatafora J."/>
            <person name="Grigoriev I.V."/>
            <person name="Martin F.M."/>
            <person name="Pujade-Renaud V."/>
        </authorList>
    </citation>
    <scope>NUCLEOTIDE SEQUENCE [LARGE SCALE GENOMIC DNA]</scope>
    <source>
        <strain evidence="2 3">Philippines</strain>
    </source>
</reference>
<dbReference type="InterPro" id="IPR025979">
    <property type="entry name" value="ChrR-like_cupin_dom"/>
</dbReference>
<gene>
    <name evidence="2" type="ORF">BS50DRAFT_674182</name>
</gene>
<dbReference type="EMBL" id="KZ678132">
    <property type="protein sequence ID" value="PSN69610.1"/>
    <property type="molecule type" value="Genomic_DNA"/>
</dbReference>
<dbReference type="CDD" id="cd20302">
    <property type="entry name" value="cupin_DAD"/>
    <property type="match status" value="1"/>
</dbReference>
<protein>
    <recommendedName>
        <fullName evidence="1">ChrR-like cupin domain-containing protein</fullName>
    </recommendedName>
</protein>
<dbReference type="AlphaFoldDB" id="A0A2T2NW38"/>
<keyword evidence="3" id="KW-1185">Reference proteome</keyword>
<evidence type="ECO:0000313" key="3">
    <source>
        <dbReference type="Proteomes" id="UP000240883"/>
    </source>
</evidence>
<dbReference type="InterPro" id="IPR011051">
    <property type="entry name" value="RmlC_Cupin_sf"/>
</dbReference>
<name>A0A2T2NW38_CORCC</name>
<proteinExistence type="predicted"/>
<evidence type="ECO:0000313" key="2">
    <source>
        <dbReference type="EMBL" id="PSN69610.1"/>
    </source>
</evidence>
<dbReference type="SUPFAM" id="SSF51182">
    <property type="entry name" value="RmlC-like cupins"/>
    <property type="match status" value="1"/>
</dbReference>